<organism evidence="7 8">
    <name type="scientific">Stentor coeruleus</name>
    <dbReference type="NCBI Taxonomy" id="5963"/>
    <lineage>
        <taxon>Eukaryota</taxon>
        <taxon>Sar</taxon>
        <taxon>Alveolata</taxon>
        <taxon>Ciliophora</taxon>
        <taxon>Postciliodesmatophora</taxon>
        <taxon>Heterotrichea</taxon>
        <taxon>Heterotrichida</taxon>
        <taxon>Stentoridae</taxon>
        <taxon>Stentor</taxon>
    </lineage>
</organism>
<evidence type="ECO:0000313" key="7">
    <source>
        <dbReference type="EMBL" id="OMJ82594.1"/>
    </source>
</evidence>
<dbReference type="Pfam" id="PF09815">
    <property type="entry name" value="XK-related"/>
    <property type="match status" value="1"/>
</dbReference>
<name>A0A1R2C0Q7_9CILI</name>
<sequence>MERVERNSLIIGGLLKLGDAVTDAIYISNEPFFSYEFQLIAIGSMILPNFLLISIYSLLFFIFKRRNPTMINQFPSFSLIMCEQFGIASLYYGFYFLCQKNHTQQIALVFFICKIAALTNTISESMPQIVLQIYNSGKTMRTPGILIVSCVFSGLSILFSCCRIFHDMNYNLKIKPNVEMVGPKNIMTGGDVNITDLA</sequence>
<feature type="transmembrane region" description="Helical" evidence="6">
    <location>
        <begin position="106"/>
        <end position="123"/>
    </location>
</feature>
<feature type="transmembrane region" description="Helical" evidence="6">
    <location>
        <begin position="144"/>
        <end position="166"/>
    </location>
</feature>
<keyword evidence="4 6" id="KW-1133">Transmembrane helix</keyword>
<protein>
    <submittedName>
        <fullName evidence="7">Uncharacterized protein</fullName>
    </submittedName>
</protein>
<dbReference type="EMBL" id="MPUH01000334">
    <property type="protein sequence ID" value="OMJ82594.1"/>
    <property type="molecule type" value="Genomic_DNA"/>
</dbReference>
<dbReference type="GO" id="GO:0005886">
    <property type="term" value="C:plasma membrane"/>
    <property type="evidence" value="ECO:0007669"/>
    <property type="project" value="UniProtKB-ARBA"/>
</dbReference>
<evidence type="ECO:0000256" key="5">
    <source>
        <dbReference type="ARBA" id="ARBA00023136"/>
    </source>
</evidence>
<feature type="transmembrane region" description="Helical" evidence="6">
    <location>
        <begin position="39"/>
        <end position="62"/>
    </location>
</feature>
<comment type="similarity">
    <text evidence="2">Belongs to the XK family.</text>
</comment>
<keyword evidence="8" id="KW-1185">Reference proteome</keyword>
<evidence type="ECO:0000256" key="2">
    <source>
        <dbReference type="ARBA" id="ARBA00008789"/>
    </source>
</evidence>
<evidence type="ECO:0000256" key="3">
    <source>
        <dbReference type="ARBA" id="ARBA00022692"/>
    </source>
</evidence>
<dbReference type="InterPro" id="IPR018629">
    <property type="entry name" value="XK-rel"/>
</dbReference>
<dbReference type="AlphaFoldDB" id="A0A1R2C0Q7"/>
<keyword evidence="5 6" id="KW-0472">Membrane</keyword>
<comment type="caution">
    <text evidence="7">The sequence shown here is derived from an EMBL/GenBank/DDBJ whole genome shotgun (WGS) entry which is preliminary data.</text>
</comment>
<keyword evidence="3 6" id="KW-0812">Transmembrane</keyword>
<evidence type="ECO:0000256" key="6">
    <source>
        <dbReference type="SAM" id="Phobius"/>
    </source>
</evidence>
<accession>A0A1R2C0Q7</accession>
<evidence type="ECO:0000256" key="1">
    <source>
        <dbReference type="ARBA" id="ARBA00004141"/>
    </source>
</evidence>
<evidence type="ECO:0000313" key="8">
    <source>
        <dbReference type="Proteomes" id="UP000187209"/>
    </source>
</evidence>
<feature type="transmembrane region" description="Helical" evidence="6">
    <location>
        <begin position="74"/>
        <end position="94"/>
    </location>
</feature>
<proteinExistence type="inferred from homology"/>
<gene>
    <name evidence="7" type="ORF">SteCoe_16640</name>
</gene>
<dbReference type="Proteomes" id="UP000187209">
    <property type="component" value="Unassembled WGS sequence"/>
</dbReference>
<comment type="subcellular location">
    <subcellularLocation>
        <location evidence="1">Membrane</location>
        <topology evidence="1">Multi-pass membrane protein</topology>
    </subcellularLocation>
</comment>
<reference evidence="7 8" key="1">
    <citation type="submission" date="2016-11" db="EMBL/GenBank/DDBJ databases">
        <title>The macronuclear genome of Stentor coeruleus: a giant cell with tiny introns.</title>
        <authorList>
            <person name="Slabodnick M."/>
            <person name="Ruby J.G."/>
            <person name="Reiff S.B."/>
            <person name="Swart E.C."/>
            <person name="Gosai S."/>
            <person name="Prabakaran S."/>
            <person name="Witkowska E."/>
            <person name="Larue G.E."/>
            <person name="Fisher S."/>
            <person name="Freeman R.M."/>
            <person name="Gunawardena J."/>
            <person name="Chu W."/>
            <person name="Stover N.A."/>
            <person name="Gregory B.D."/>
            <person name="Nowacki M."/>
            <person name="Derisi J."/>
            <person name="Roy S.W."/>
            <person name="Marshall W.F."/>
            <person name="Sood P."/>
        </authorList>
    </citation>
    <scope>NUCLEOTIDE SEQUENCE [LARGE SCALE GENOMIC DNA]</scope>
    <source>
        <strain evidence="7">WM001</strain>
    </source>
</reference>
<evidence type="ECO:0000256" key="4">
    <source>
        <dbReference type="ARBA" id="ARBA00022989"/>
    </source>
</evidence>